<name>A0A7J7IM49_9RHOD</name>
<keyword evidence="3" id="KW-1185">Reference proteome</keyword>
<dbReference type="OrthoDB" id="691673at2759"/>
<evidence type="ECO:0000313" key="3">
    <source>
        <dbReference type="Proteomes" id="UP000530660"/>
    </source>
</evidence>
<proteinExistence type="predicted"/>
<dbReference type="SUPFAM" id="SSF53383">
    <property type="entry name" value="PLP-dependent transferases"/>
    <property type="match status" value="1"/>
</dbReference>
<dbReference type="GO" id="GO:0047536">
    <property type="term" value="F:2-aminoadipate transaminase activity"/>
    <property type="evidence" value="ECO:0007669"/>
    <property type="project" value="TreeGrafter"/>
</dbReference>
<dbReference type="InterPro" id="IPR015421">
    <property type="entry name" value="PyrdxlP-dep_Trfase_major"/>
</dbReference>
<evidence type="ECO:0000259" key="1">
    <source>
        <dbReference type="Pfam" id="PF00155"/>
    </source>
</evidence>
<evidence type="ECO:0000313" key="2">
    <source>
        <dbReference type="EMBL" id="KAF6003607.1"/>
    </source>
</evidence>
<dbReference type="Pfam" id="PF00155">
    <property type="entry name" value="Aminotran_1_2"/>
    <property type="match status" value="1"/>
</dbReference>
<dbReference type="InterPro" id="IPR015422">
    <property type="entry name" value="PyrdxlP-dep_Trfase_small"/>
</dbReference>
<dbReference type="Gene3D" id="3.40.640.10">
    <property type="entry name" value="Type I PLP-dependent aspartate aminotransferase-like (Major domain)"/>
    <property type="match status" value="1"/>
</dbReference>
<dbReference type="CDD" id="cd00609">
    <property type="entry name" value="AAT_like"/>
    <property type="match status" value="1"/>
</dbReference>
<reference evidence="2 3" key="1">
    <citation type="journal article" date="2020" name="J. Phycol.">
        <title>Comparative genome analysis reveals Cyanidiococcus gen. nov., a new extremophilic red algal genus sister to Cyanidioschyzon (Cyanidioschyzonaceae, Rhodophyta).</title>
        <authorList>
            <person name="Liu S.-L."/>
            <person name="Chiang Y.-R."/>
            <person name="Yoon H.S."/>
            <person name="Fu H.-Y."/>
        </authorList>
    </citation>
    <scope>NUCLEOTIDE SEQUENCE [LARGE SCALE GENOMIC DNA]</scope>
    <source>
        <strain evidence="2 3">THAL066</strain>
    </source>
</reference>
<organism evidence="2 3">
    <name type="scientific">Cyanidiococcus yangmingshanensis</name>
    <dbReference type="NCBI Taxonomy" id="2690220"/>
    <lineage>
        <taxon>Eukaryota</taxon>
        <taxon>Rhodophyta</taxon>
        <taxon>Bangiophyceae</taxon>
        <taxon>Cyanidiales</taxon>
        <taxon>Cyanidiaceae</taxon>
        <taxon>Cyanidiococcus</taxon>
    </lineage>
</organism>
<dbReference type="AlphaFoldDB" id="A0A7J7IM49"/>
<sequence length="407" mass="45241">MPDSDSVSATLYGQGGATTIQLSKGHPNPRLLPLDAVADAFTQSRAQPDAAVTHLQYGAPQGPAALRAQLVRLLQREAGVQSATVESLMITNGSGQALDMICSVFLSPGDTVVVEDPTYFLAFYTFRDYHLNVVGIPTDQKGMQVDLLEQRLIEDASFRPALVYTIPICQNPTGVTMSQERMQRLVELSRRYHFKIASDEVYLLLAFEASEQPRSLRAFDDPNDPTVLAMNSFSKILGPGVRLGWIEAHPRYIERLLLTGLLLSGGGLNPFMAAIVTELLGSGFQRSHIHLLRRHYAAACKALCDNLDRYLQMHPSIRVSYERPQGGFFVWLRLPEQIDAASFLDYSVREHGVSFFEGARFTSNSVHHRHAIRLCFAWLEPAELAEGAKRLVEALHAYLSRPRGHVI</sequence>
<dbReference type="InterPro" id="IPR015424">
    <property type="entry name" value="PyrdxlP-dep_Trfase"/>
</dbReference>
<gene>
    <name evidence="2" type="ORF">F1559_003378</name>
</gene>
<dbReference type="Gene3D" id="3.90.1150.10">
    <property type="entry name" value="Aspartate Aminotransferase, domain 1"/>
    <property type="match status" value="1"/>
</dbReference>
<accession>A0A7J7IM49</accession>
<dbReference type="GO" id="GO:0030170">
    <property type="term" value="F:pyridoxal phosphate binding"/>
    <property type="evidence" value="ECO:0007669"/>
    <property type="project" value="InterPro"/>
</dbReference>
<dbReference type="InterPro" id="IPR004839">
    <property type="entry name" value="Aminotransferase_I/II_large"/>
</dbReference>
<comment type="caution">
    <text evidence="2">The sequence shown here is derived from an EMBL/GenBank/DDBJ whole genome shotgun (WGS) entry which is preliminary data.</text>
</comment>
<dbReference type="PANTHER" id="PTHR42858:SF1">
    <property type="entry name" value="LD15494P"/>
    <property type="match status" value="1"/>
</dbReference>
<dbReference type="EMBL" id="VWRR01000006">
    <property type="protein sequence ID" value="KAF6003607.1"/>
    <property type="molecule type" value="Genomic_DNA"/>
</dbReference>
<dbReference type="PANTHER" id="PTHR42858">
    <property type="entry name" value="AMINOTRANSFERASE"/>
    <property type="match status" value="1"/>
</dbReference>
<feature type="domain" description="Aminotransferase class I/classII large" evidence="1">
    <location>
        <begin position="30"/>
        <end position="391"/>
    </location>
</feature>
<protein>
    <recommendedName>
        <fullName evidence="1">Aminotransferase class I/classII large domain-containing protein</fullName>
    </recommendedName>
</protein>
<dbReference type="Proteomes" id="UP000530660">
    <property type="component" value="Unassembled WGS sequence"/>
</dbReference>